<feature type="compositionally biased region" description="Acidic residues" evidence="1">
    <location>
        <begin position="201"/>
        <end position="215"/>
    </location>
</feature>
<dbReference type="HOGENOM" id="CLU_047287_2_0_1"/>
<dbReference type="EMBL" id="KN836919">
    <property type="protein sequence ID" value="KIK31516.1"/>
    <property type="molecule type" value="Genomic_DNA"/>
</dbReference>
<organism evidence="2 3">
    <name type="scientific">Suillus luteus UH-Slu-Lm8-n1</name>
    <dbReference type="NCBI Taxonomy" id="930992"/>
    <lineage>
        <taxon>Eukaryota</taxon>
        <taxon>Fungi</taxon>
        <taxon>Dikarya</taxon>
        <taxon>Basidiomycota</taxon>
        <taxon>Agaricomycotina</taxon>
        <taxon>Agaricomycetes</taxon>
        <taxon>Agaricomycetidae</taxon>
        <taxon>Boletales</taxon>
        <taxon>Suillineae</taxon>
        <taxon>Suillaceae</taxon>
        <taxon>Suillus</taxon>
    </lineage>
</organism>
<dbReference type="InParanoid" id="A0A0C9ZQH0"/>
<dbReference type="Proteomes" id="UP000054485">
    <property type="component" value="Unassembled WGS sequence"/>
</dbReference>
<feature type="region of interest" description="Disordered" evidence="1">
    <location>
        <begin position="189"/>
        <end position="215"/>
    </location>
</feature>
<accession>A0A0C9ZQH0</accession>
<dbReference type="OrthoDB" id="2669721at2759"/>
<evidence type="ECO:0000256" key="1">
    <source>
        <dbReference type="SAM" id="MobiDB-lite"/>
    </source>
</evidence>
<reference evidence="3" key="2">
    <citation type="submission" date="2015-01" db="EMBL/GenBank/DDBJ databases">
        <title>Evolutionary Origins and Diversification of the Mycorrhizal Mutualists.</title>
        <authorList>
            <consortium name="DOE Joint Genome Institute"/>
            <consortium name="Mycorrhizal Genomics Consortium"/>
            <person name="Kohler A."/>
            <person name="Kuo A."/>
            <person name="Nagy L.G."/>
            <person name="Floudas D."/>
            <person name="Copeland A."/>
            <person name="Barry K.W."/>
            <person name="Cichocki N."/>
            <person name="Veneault-Fourrey C."/>
            <person name="LaButti K."/>
            <person name="Lindquist E.A."/>
            <person name="Lipzen A."/>
            <person name="Lundell T."/>
            <person name="Morin E."/>
            <person name="Murat C."/>
            <person name="Riley R."/>
            <person name="Ohm R."/>
            <person name="Sun H."/>
            <person name="Tunlid A."/>
            <person name="Henrissat B."/>
            <person name="Grigoriev I.V."/>
            <person name="Hibbett D.S."/>
            <person name="Martin F."/>
        </authorList>
    </citation>
    <scope>NUCLEOTIDE SEQUENCE [LARGE SCALE GENOMIC DNA]</scope>
    <source>
        <strain evidence="3">UH-Slu-Lm8-n1</strain>
    </source>
</reference>
<name>A0A0C9ZQH0_9AGAM</name>
<protein>
    <submittedName>
        <fullName evidence="2">Uncharacterized protein</fullName>
    </submittedName>
</protein>
<evidence type="ECO:0000313" key="3">
    <source>
        <dbReference type="Proteomes" id="UP000054485"/>
    </source>
</evidence>
<sequence length="215" mass="24347">HDLGESYILLRKSDKRPITIPPGSAEAAAISAYLGRPAPRFRRWARLQLPNGQIVRSVWRETLKPLDKTRVSRNVKVQINGVDRFAEVIYFAQLAVRNPNNQRHDFFESDDEDEPRWRFASVAIVSMYSLPHNELLTISHNTLWSCTHHGNDGLSMVDVKSIKSVVSMAPHRPKLPSGAEEDRFFVIEKPGLDNASVGVTNEDEDEEEDSDDEEG</sequence>
<keyword evidence="3" id="KW-1185">Reference proteome</keyword>
<feature type="non-terminal residue" evidence="2">
    <location>
        <position position="215"/>
    </location>
</feature>
<proteinExistence type="predicted"/>
<dbReference type="STRING" id="930992.A0A0C9ZQH0"/>
<gene>
    <name evidence="2" type="ORF">CY34DRAFT_19845</name>
</gene>
<evidence type="ECO:0000313" key="2">
    <source>
        <dbReference type="EMBL" id="KIK31516.1"/>
    </source>
</evidence>
<dbReference type="AlphaFoldDB" id="A0A0C9ZQH0"/>
<reference evidence="2 3" key="1">
    <citation type="submission" date="2014-04" db="EMBL/GenBank/DDBJ databases">
        <authorList>
            <consortium name="DOE Joint Genome Institute"/>
            <person name="Kuo A."/>
            <person name="Ruytinx J."/>
            <person name="Rineau F."/>
            <person name="Colpaert J."/>
            <person name="Kohler A."/>
            <person name="Nagy L.G."/>
            <person name="Floudas D."/>
            <person name="Copeland A."/>
            <person name="Barry K.W."/>
            <person name="Cichocki N."/>
            <person name="Veneault-Fourrey C."/>
            <person name="LaButti K."/>
            <person name="Lindquist E.A."/>
            <person name="Lipzen A."/>
            <person name="Lundell T."/>
            <person name="Morin E."/>
            <person name="Murat C."/>
            <person name="Sun H."/>
            <person name="Tunlid A."/>
            <person name="Henrissat B."/>
            <person name="Grigoriev I.V."/>
            <person name="Hibbett D.S."/>
            <person name="Martin F."/>
            <person name="Nordberg H.P."/>
            <person name="Cantor M.N."/>
            <person name="Hua S.X."/>
        </authorList>
    </citation>
    <scope>NUCLEOTIDE SEQUENCE [LARGE SCALE GENOMIC DNA]</scope>
    <source>
        <strain evidence="2 3">UH-Slu-Lm8-n1</strain>
    </source>
</reference>